<geneLocation type="plasmid" evidence="2 3">
    <name>SNP1</name>
</geneLocation>
<evidence type="ECO:0000256" key="1">
    <source>
        <dbReference type="SAM" id="SignalP"/>
    </source>
</evidence>
<dbReference type="RefSeq" id="WP_330820831.1">
    <property type="nucleotide sequence ID" value="NZ_AP026074.1"/>
</dbReference>
<dbReference type="InterPro" id="IPR029058">
    <property type="entry name" value="AB_hydrolase_fold"/>
</dbReference>
<evidence type="ECO:0000313" key="2">
    <source>
        <dbReference type="EMBL" id="BDM74396.1"/>
    </source>
</evidence>
<sequence>MRLRTLPLALMVATCAFFGFTAGPAQADGVSPPGANDWTCKPSAAHPYPVVLVHGTFEDMAKNWSILSPQIKDAGYCVFALNYGNNATAHIADSAQELDTFVDSVLGATGAKKVDLVGHSQGGMMPRYYLDFLGGAAKVDELVGIVPSNHGTTNPLTIPTGFAGCDACTDQMVGSPFLTHLNAKGDTVPGPDYTVITTKHDEVVTPYTSAFLSGPAKQVTNITLQDRCPLDAFEHDQSPNDPVVAQWVLNALGRSGPADPAFTPHCS</sequence>
<dbReference type="Pfam" id="PF01674">
    <property type="entry name" value="Lipase_2"/>
    <property type="match status" value="1"/>
</dbReference>
<organism evidence="2 3">
    <name type="scientific">Streptomyces nigrescens</name>
    <dbReference type="NCBI Taxonomy" id="1920"/>
    <lineage>
        <taxon>Bacteria</taxon>
        <taxon>Bacillati</taxon>
        <taxon>Actinomycetota</taxon>
        <taxon>Actinomycetes</taxon>
        <taxon>Kitasatosporales</taxon>
        <taxon>Streptomycetaceae</taxon>
        <taxon>Streptomyces</taxon>
    </lineage>
</organism>
<name>A0ABM8A6Z3_STRNI</name>
<keyword evidence="2" id="KW-0614">Plasmid</keyword>
<accession>A0ABM8A6Z3</accession>
<reference evidence="2" key="1">
    <citation type="submission" date="2022-06" db="EMBL/GenBank/DDBJ databases">
        <title>Complete genome sequence of Streptomyces nigrescens HEK616.</title>
        <authorList>
            <person name="Asamizu S."/>
            <person name="Onaka H."/>
        </authorList>
    </citation>
    <scope>NUCLEOTIDE SEQUENCE</scope>
    <source>
        <strain evidence="2">HEK616</strain>
        <plasmid evidence="2">SNP1</plasmid>
    </source>
</reference>
<dbReference type="PANTHER" id="PTHR32015:SF1">
    <property type="entry name" value="LIPASE"/>
    <property type="match status" value="1"/>
</dbReference>
<keyword evidence="3" id="KW-1185">Reference proteome</keyword>
<dbReference type="Gene3D" id="3.40.50.1820">
    <property type="entry name" value="alpha/beta hydrolase"/>
    <property type="match status" value="1"/>
</dbReference>
<protein>
    <submittedName>
        <fullName evidence="2">Lipase</fullName>
    </submittedName>
</protein>
<dbReference type="SUPFAM" id="SSF53474">
    <property type="entry name" value="alpha/beta-Hydrolases"/>
    <property type="match status" value="1"/>
</dbReference>
<evidence type="ECO:0000313" key="3">
    <source>
        <dbReference type="Proteomes" id="UP001059597"/>
    </source>
</evidence>
<dbReference type="PANTHER" id="PTHR32015">
    <property type="entry name" value="FASTING INDUCED LIPASE"/>
    <property type="match status" value="1"/>
</dbReference>
<dbReference type="InterPro" id="IPR002918">
    <property type="entry name" value="Lipase_EstA/Esterase_EstB"/>
</dbReference>
<keyword evidence="1" id="KW-0732">Signal</keyword>
<proteinExistence type="predicted"/>
<gene>
    <name evidence="2" type="ORF">HEK616_78830</name>
</gene>
<dbReference type="EMBL" id="AP026074">
    <property type="protein sequence ID" value="BDM74396.1"/>
    <property type="molecule type" value="Genomic_DNA"/>
</dbReference>
<feature type="chain" id="PRO_5045986640" evidence="1">
    <location>
        <begin position="28"/>
        <end position="267"/>
    </location>
</feature>
<feature type="signal peptide" evidence="1">
    <location>
        <begin position="1"/>
        <end position="27"/>
    </location>
</feature>
<dbReference type="Proteomes" id="UP001059597">
    <property type="component" value="Plasmid SNP1"/>
</dbReference>